<reference evidence="2 3" key="1">
    <citation type="submission" date="2015-09" db="EMBL/GenBank/DDBJ databases">
        <title>Genome sequence of the marine flavobacterium Croceitalea dokdonensis DOKDO 023 that contains proton- and sodium-pumping rhodopsins.</title>
        <authorList>
            <person name="Kwon S.-K."/>
            <person name="Lee H.K."/>
            <person name="Kwak M.-J."/>
            <person name="Kim J.F."/>
        </authorList>
    </citation>
    <scope>NUCLEOTIDE SEQUENCE [LARGE SCALE GENOMIC DNA]</scope>
    <source>
        <strain evidence="2 3">DOKDO 023</strain>
    </source>
</reference>
<comment type="caution">
    <text evidence="2">The sequence shown here is derived from an EMBL/GenBank/DDBJ whole genome shotgun (WGS) entry which is preliminary data.</text>
</comment>
<evidence type="ECO:0000256" key="1">
    <source>
        <dbReference type="SAM" id="Phobius"/>
    </source>
</evidence>
<dbReference type="PANTHER" id="PTHR36974:SF1">
    <property type="entry name" value="DOXX FAMILY MEMBRANE PROTEIN"/>
    <property type="match status" value="1"/>
</dbReference>
<feature type="transmembrane region" description="Helical" evidence="1">
    <location>
        <begin position="6"/>
        <end position="24"/>
    </location>
</feature>
<dbReference type="AlphaFoldDB" id="A0A0P7AA63"/>
<dbReference type="PANTHER" id="PTHR36974">
    <property type="entry name" value="MEMBRANE PROTEIN-RELATED"/>
    <property type="match status" value="1"/>
</dbReference>
<feature type="transmembrane region" description="Helical" evidence="1">
    <location>
        <begin position="98"/>
        <end position="120"/>
    </location>
</feature>
<keyword evidence="3" id="KW-1185">Reference proteome</keyword>
<protein>
    <recommendedName>
        <fullName evidence="4">DoxX family protein</fullName>
    </recommendedName>
</protein>
<feature type="transmembrane region" description="Helical" evidence="1">
    <location>
        <begin position="36"/>
        <end position="60"/>
    </location>
</feature>
<dbReference type="Proteomes" id="UP000050280">
    <property type="component" value="Unassembled WGS sequence"/>
</dbReference>
<feature type="transmembrane region" description="Helical" evidence="1">
    <location>
        <begin position="66"/>
        <end position="86"/>
    </location>
</feature>
<gene>
    <name evidence="2" type="ORF">I595_689</name>
</gene>
<dbReference type="EMBL" id="LDJX01000001">
    <property type="protein sequence ID" value="KPM33783.1"/>
    <property type="molecule type" value="Genomic_DNA"/>
</dbReference>
<proteinExistence type="predicted"/>
<organism evidence="2 3">
    <name type="scientific">Croceitalea dokdonensis DOKDO 023</name>
    <dbReference type="NCBI Taxonomy" id="1300341"/>
    <lineage>
        <taxon>Bacteria</taxon>
        <taxon>Pseudomonadati</taxon>
        <taxon>Bacteroidota</taxon>
        <taxon>Flavobacteriia</taxon>
        <taxon>Flavobacteriales</taxon>
        <taxon>Flavobacteriaceae</taxon>
        <taxon>Croceitalea</taxon>
    </lineage>
</organism>
<dbReference type="STRING" id="1300341.I595_689"/>
<sequence length="123" mass="14128">MTLKKYLRAILAGFMVIAGVNHFLQPEFYIPLIPDYLPFPGAINSVSGSLEFLFGCLLIWERYRLFAAYGLIALLLLFIPSHTYFISLGSCIPQGLCTAAWVSWTRLILVHPLLLFWVWYVRE</sequence>
<keyword evidence="1" id="KW-0472">Membrane</keyword>
<name>A0A0P7AA63_9FLAO</name>
<keyword evidence="1" id="KW-1133">Transmembrane helix</keyword>
<accession>A0A0P7AA63</accession>
<evidence type="ECO:0008006" key="4">
    <source>
        <dbReference type="Google" id="ProtNLM"/>
    </source>
</evidence>
<keyword evidence="1" id="KW-0812">Transmembrane</keyword>
<evidence type="ECO:0000313" key="2">
    <source>
        <dbReference type="EMBL" id="KPM33783.1"/>
    </source>
</evidence>
<evidence type="ECO:0000313" key="3">
    <source>
        <dbReference type="Proteomes" id="UP000050280"/>
    </source>
</evidence>